<sequence>MQSTAIKGLSKLTFTEYKPADFSLAPQRNPLGEIRWWKFLGGAAYTNPLHDLLYALSRSSEPRPTRDRRQLRFEDHGLAIVQAPPGETQTYTYAELTELHLDYTCFPRPDNHLAGGSFFLRLSLCGSDIDTTIDLRSTHSQCQQVIKLLYARRVRFREYYMGSRSYLLEPNIPYQRVQQLKADYGIEW</sequence>
<name>A0ABM9B1E4_9BACT</name>
<comment type="caution">
    <text evidence="1">The sequence shown here is derived from an EMBL/GenBank/DDBJ whole genome shotgun (WGS) entry which is preliminary data.</text>
</comment>
<organism evidence="1 2">
    <name type="scientific">Neolewinella maritima</name>
    <dbReference type="NCBI Taxonomy" id="1383882"/>
    <lineage>
        <taxon>Bacteria</taxon>
        <taxon>Pseudomonadati</taxon>
        <taxon>Bacteroidota</taxon>
        <taxon>Saprospiria</taxon>
        <taxon>Saprospirales</taxon>
        <taxon>Lewinellaceae</taxon>
        <taxon>Neolewinella</taxon>
    </lineage>
</organism>
<accession>A0ABM9B1E4</accession>
<dbReference type="EMBL" id="CAKLPZ010000002">
    <property type="protein sequence ID" value="CAH1000743.1"/>
    <property type="molecule type" value="Genomic_DNA"/>
</dbReference>
<keyword evidence="2" id="KW-1185">Reference proteome</keyword>
<reference evidence="1" key="1">
    <citation type="submission" date="2021-12" db="EMBL/GenBank/DDBJ databases">
        <authorList>
            <person name="Rodrigo-Torres L."/>
            <person name="Arahal R. D."/>
            <person name="Lucena T."/>
        </authorList>
    </citation>
    <scope>NUCLEOTIDE SEQUENCE</scope>
    <source>
        <strain evidence="1">CECT 8419</strain>
    </source>
</reference>
<evidence type="ECO:0000313" key="1">
    <source>
        <dbReference type="EMBL" id="CAH1000743.1"/>
    </source>
</evidence>
<proteinExistence type="predicted"/>
<dbReference type="Proteomes" id="UP000837803">
    <property type="component" value="Unassembled WGS sequence"/>
</dbReference>
<protein>
    <submittedName>
        <fullName evidence="1">Uncharacterized protein</fullName>
    </submittedName>
</protein>
<gene>
    <name evidence="1" type="ORF">LEM8419_01862</name>
</gene>
<evidence type="ECO:0000313" key="2">
    <source>
        <dbReference type="Proteomes" id="UP000837803"/>
    </source>
</evidence>